<gene>
    <name evidence="1" type="ORF">ONB1V03_LOCUS5192</name>
</gene>
<evidence type="ECO:0000313" key="2">
    <source>
        <dbReference type="Proteomes" id="UP000728032"/>
    </source>
</evidence>
<evidence type="ECO:0000313" key="1">
    <source>
        <dbReference type="EMBL" id="CAD7645417.1"/>
    </source>
</evidence>
<dbReference type="Proteomes" id="UP000728032">
    <property type="component" value="Unassembled WGS sequence"/>
</dbReference>
<keyword evidence="2" id="KW-1185">Reference proteome</keyword>
<proteinExistence type="predicted"/>
<feature type="non-terminal residue" evidence="1">
    <location>
        <position position="1"/>
    </location>
</feature>
<organism evidence="1">
    <name type="scientific">Oppiella nova</name>
    <dbReference type="NCBI Taxonomy" id="334625"/>
    <lineage>
        <taxon>Eukaryota</taxon>
        <taxon>Metazoa</taxon>
        <taxon>Ecdysozoa</taxon>
        <taxon>Arthropoda</taxon>
        <taxon>Chelicerata</taxon>
        <taxon>Arachnida</taxon>
        <taxon>Acari</taxon>
        <taxon>Acariformes</taxon>
        <taxon>Sarcoptiformes</taxon>
        <taxon>Oribatida</taxon>
        <taxon>Brachypylina</taxon>
        <taxon>Oppioidea</taxon>
        <taxon>Oppiidae</taxon>
        <taxon>Oppiella</taxon>
    </lineage>
</organism>
<dbReference type="AlphaFoldDB" id="A0A7R9LRK7"/>
<protein>
    <submittedName>
        <fullName evidence="1">Uncharacterized protein</fullName>
    </submittedName>
</protein>
<sequence length="336" mass="36965">MSQHLVLAPGMCHHINITEPSHVIETKGLVNKPLIGSVGSDNSKNKSVRRVSSLRLANGRVSYTSVKANEDESKSTPTKKRDDIRDIKINICQQKSLDLTQTDPLVKGESEQNLDSESEYVNDYITPEMNYKDGTACKSPPVVTIKDMTGVTWSGEKDDISLYGTPKEEMLPGLAEAKGESLQNLDSESEYVNDYITPEMNYKDGTACKSPPVVTIKDMTGVTWSGEKDDISLYGTPKEEMLPGLAEAKGESLQNLDSESEYVNDYITPEMNYKDGTACKSPPVVTIKDMTGVTWSGEKDDISLYGTPKEEMLPGLAEAKVPSFMRSQIEALFQPS</sequence>
<dbReference type="EMBL" id="OC916840">
    <property type="protein sequence ID" value="CAD7645417.1"/>
    <property type="molecule type" value="Genomic_DNA"/>
</dbReference>
<name>A0A7R9LRK7_9ACAR</name>
<dbReference type="EMBL" id="CAJPVJ010002015">
    <property type="protein sequence ID" value="CAG2165653.1"/>
    <property type="molecule type" value="Genomic_DNA"/>
</dbReference>
<reference evidence="1" key="1">
    <citation type="submission" date="2020-11" db="EMBL/GenBank/DDBJ databases">
        <authorList>
            <person name="Tran Van P."/>
        </authorList>
    </citation>
    <scope>NUCLEOTIDE SEQUENCE</scope>
</reference>
<accession>A0A7R9LRK7</accession>
<dbReference type="OrthoDB" id="421226at2759"/>